<feature type="compositionally biased region" description="Basic and acidic residues" evidence="1">
    <location>
        <begin position="248"/>
        <end position="286"/>
    </location>
</feature>
<proteinExistence type="predicted"/>
<sequence>MDGYDRDRDKVPSHERGRIFENGIDRFFRDRENGYAPGSRIYETTKGRIRVDHSKEVGARTFTIEDKSGRIEGNKDKKQLEAMREILKENPNHQHMLRSVEGEPVAKDLQKLIDGLIRDFSSQFQHKLISRSDAREIWARGLVVERGKAQQLELQGIREKARQGKVQALQNRREKIAELARARERAEKFRIMLRFRDGATRGRAEAPERDRQAREEAERTRQARGVDERARVEREAAERVAQEFPAPNKREERPAADTGERAAREAAEARAAAENERAAAEKERAEHLARLQARGIPPEVVKILGLGQAEPPSAAVREPLGHAPPVVRGYLHSQDRSRGIERNR</sequence>
<accession>A0A7X6R1T1</accession>
<feature type="compositionally biased region" description="Basic and acidic residues" evidence="1">
    <location>
        <begin position="333"/>
        <end position="344"/>
    </location>
</feature>
<dbReference type="AlphaFoldDB" id="A0A7X6R1T1"/>
<organism evidence="2 3">
    <name type="scientific">Nocardia gamkensis</name>
    <dbReference type="NCBI Taxonomy" id="352869"/>
    <lineage>
        <taxon>Bacteria</taxon>
        <taxon>Bacillati</taxon>
        <taxon>Actinomycetota</taxon>
        <taxon>Actinomycetes</taxon>
        <taxon>Mycobacteriales</taxon>
        <taxon>Nocardiaceae</taxon>
        <taxon>Nocardia</taxon>
    </lineage>
</organism>
<evidence type="ECO:0000256" key="1">
    <source>
        <dbReference type="SAM" id="MobiDB-lite"/>
    </source>
</evidence>
<reference evidence="2 3" key="1">
    <citation type="submission" date="2020-04" db="EMBL/GenBank/DDBJ databases">
        <title>MicrobeNet Type strains.</title>
        <authorList>
            <person name="Nicholson A.C."/>
        </authorList>
    </citation>
    <scope>NUCLEOTIDE SEQUENCE [LARGE SCALE GENOMIC DNA]</scope>
    <source>
        <strain evidence="2 3">DSM 44956</strain>
    </source>
</reference>
<evidence type="ECO:0000313" key="3">
    <source>
        <dbReference type="Proteomes" id="UP000540698"/>
    </source>
</evidence>
<evidence type="ECO:0000313" key="2">
    <source>
        <dbReference type="EMBL" id="NKY25615.1"/>
    </source>
</evidence>
<feature type="compositionally biased region" description="Basic and acidic residues" evidence="1">
    <location>
        <begin position="200"/>
        <end position="241"/>
    </location>
</feature>
<feature type="region of interest" description="Disordered" evidence="1">
    <location>
        <begin position="200"/>
        <end position="286"/>
    </location>
</feature>
<dbReference type="RefSeq" id="WP_157114337.1">
    <property type="nucleotide sequence ID" value="NZ_JAAXOS010000002.1"/>
</dbReference>
<feature type="region of interest" description="Disordered" evidence="1">
    <location>
        <begin position="314"/>
        <end position="344"/>
    </location>
</feature>
<dbReference type="Proteomes" id="UP000540698">
    <property type="component" value="Unassembled WGS sequence"/>
</dbReference>
<name>A0A7X6R1T1_9NOCA</name>
<gene>
    <name evidence="2" type="ORF">HGB38_05115</name>
</gene>
<keyword evidence="3" id="KW-1185">Reference proteome</keyword>
<dbReference type="EMBL" id="JAAXOS010000002">
    <property type="protein sequence ID" value="NKY25615.1"/>
    <property type="molecule type" value="Genomic_DNA"/>
</dbReference>
<protein>
    <submittedName>
        <fullName evidence="2">Uncharacterized protein</fullName>
    </submittedName>
</protein>
<comment type="caution">
    <text evidence="2">The sequence shown here is derived from an EMBL/GenBank/DDBJ whole genome shotgun (WGS) entry which is preliminary data.</text>
</comment>